<comment type="caution">
    <text evidence="2">The sequence shown here is derived from an EMBL/GenBank/DDBJ whole genome shotgun (WGS) entry which is preliminary data.</text>
</comment>
<dbReference type="Proteomes" id="UP000287166">
    <property type="component" value="Unassembled WGS sequence"/>
</dbReference>
<proteinExistence type="predicted"/>
<dbReference type="OrthoDB" id="2800603at2759"/>
<dbReference type="Gene3D" id="3.80.10.10">
    <property type="entry name" value="Ribonuclease Inhibitor"/>
    <property type="match status" value="1"/>
</dbReference>
<keyword evidence="3" id="KW-1185">Reference proteome</keyword>
<dbReference type="STRING" id="139825.A0A401GRS1"/>
<dbReference type="RefSeq" id="XP_027615763.1">
    <property type="nucleotide sequence ID" value="XM_027759962.1"/>
</dbReference>
<evidence type="ECO:0008006" key="4">
    <source>
        <dbReference type="Google" id="ProtNLM"/>
    </source>
</evidence>
<name>A0A401GRS1_9APHY</name>
<evidence type="ECO:0000256" key="1">
    <source>
        <dbReference type="SAM" id="MobiDB-lite"/>
    </source>
</evidence>
<dbReference type="EMBL" id="BFAD01000007">
    <property type="protein sequence ID" value="GBE84850.1"/>
    <property type="molecule type" value="Genomic_DNA"/>
</dbReference>
<dbReference type="AlphaFoldDB" id="A0A401GRS1"/>
<sequence length="508" mass="57053">MPADLWKVIIILGDNKGSLPNGHYISFVRPLLPSDFSRFVLYASRIRRLGGDRWEPSLRPLRPYRVSAGVYYALKDYRPSSPLIPNLEYLGWSGMQSRDPEVFRCLHMFYGSKLRTVKLKGPVVQAEEQAHAALRGLARICPQIEELQVNIGLYARFALADVICGLHNLTRLCCEDTAISLQPMMHLAALPALQILSINVSAISDPIQLSSTLDDGPQGKFVALRRLYISAWSVPILTAFLNSIRSSKMIELTTVAQEATSPEVAEEFFTALSLHCSSKQIRLLSFTFNVKQADQADQADQPECALTNRTFLPLLALPRVRKLVIDVNCSLHLDNDFLASMSHAWPFLWKFEFGLVRPWVQRSPQATLAGLVPLAQNCKHLLSIGMALDTRLRRRGFDLERRPGLGVCSASLQDIHVGGSMVEDPAALAAYLSDLFPKLWWIGHSWPSEEDEGEHIQEEWEMAERWREVGRLVKAFVDIRQQERKWAASADAQMATSSPSPGHSPMEE</sequence>
<dbReference type="InterPro" id="IPR032675">
    <property type="entry name" value="LRR_dom_sf"/>
</dbReference>
<reference evidence="2 3" key="1">
    <citation type="journal article" date="2018" name="Sci. Rep.">
        <title>Genome sequence of the cauliflower mushroom Sparassis crispa (Hanabiratake) and its association with beneficial usage.</title>
        <authorList>
            <person name="Kiyama R."/>
            <person name="Furutani Y."/>
            <person name="Kawaguchi K."/>
            <person name="Nakanishi T."/>
        </authorList>
    </citation>
    <scope>NUCLEOTIDE SEQUENCE [LARGE SCALE GENOMIC DNA]</scope>
</reference>
<dbReference type="GeneID" id="38781767"/>
<gene>
    <name evidence="2" type="ORF">SCP_0700300</name>
</gene>
<evidence type="ECO:0000313" key="3">
    <source>
        <dbReference type="Proteomes" id="UP000287166"/>
    </source>
</evidence>
<protein>
    <recommendedName>
        <fullName evidence="4">F-box domain-containing protein</fullName>
    </recommendedName>
</protein>
<evidence type="ECO:0000313" key="2">
    <source>
        <dbReference type="EMBL" id="GBE84850.1"/>
    </source>
</evidence>
<accession>A0A401GRS1</accession>
<dbReference type="InParanoid" id="A0A401GRS1"/>
<organism evidence="2 3">
    <name type="scientific">Sparassis crispa</name>
    <dbReference type="NCBI Taxonomy" id="139825"/>
    <lineage>
        <taxon>Eukaryota</taxon>
        <taxon>Fungi</taxon>
        <taxon>Dikarya</taxon>
        <taxon>Basidiomycota</taxon>
        <taxon>Agaricomycotina</taxon>
        <taxon>Agaricomycetes</taxon>
        <taxon>Polyporales</taxon>
        <taxon>Sparassidaceae</taxon>
        <taxon>Sparassis</taxon>
    </lineage>
</organism>
<dbReference type="SUPFAM" id="SSF52047">
    <property type="entry name" value="RNI-like"/>
    <property type="match status" value="1"/>
</dbReference>
<feature type="region of interest" description="Disordered" evidence="1">
    <location>
        <begin position="486"/>
        <end position="508"/>
    </location>
</feature>